<gene>
    <name evidence="14" type="ORF">FA14DRAFT_167142</name>
</gene>
<dbReference type="SUPFAM" id="SSF47576">
    <property type="entry name" value="Calponin-homology domain, CH-domain"/>
    <property type="match status" value="1"/>
</dbReference>
<keyword evidence="10" id="KW-0175">Coiled coil</keyword>
<dbReference type="RefSeq" id="XP_025358749.1">
    <property type="nucleotide sequence ID" value="XM_025500064.1"/>
</dbReference>
<dbReference type="PROSITE" id="PS51230">
    <property type="entry name" value="EB1_C"/>
    <property type="match status" value="1"/>
</dbReference>
<evidence type="ECO:0000256" key="6">
    <source>
        <dbReference type="ARBA" id="ARBA00022776"/>
    </source>
</evidence>
<protein>
    <submittedName>
        <fullName evidence="14">Uncharacterized protein</fullName>
    </submittedName>
</protein>
<feature type="coiled-coil region" evidence="10">
    <location>
        <begin position="198"/>
        <end position="225"/>
    </location>
</feature>
<evidence type="ECO:0000256" key="10">
    <source>
        <dbReference type="SAM" id="Coils"/>
    </source>
</evidence>
<keyword evidence="5 9" id="KW-0493">Microtubule</keyword>
<dbReference type="STRING" id="1280837.A0A316VLQ0"/>
<feature type="domain" description="Calponin-homology (CH)" evidence="12">
    <location>
        <begin position="1"/>
        <end position="102"/>
    </location>
</feature>
<dbReference type="GeneID" id="37021845"/>
<dbReference type="InterPro" id="IPR004953">
    <property type="entry name" value="EB1_C"/>
</dbReference>
<dbReference type="FunCoup" id="A0A316VLQ0">
    <property type="interactions" value="204"/>
</dbReference>
<comment type="subcellular location">
    <subcellularLocation>
        <location evidence="1">Cytoplasm</location>
        <location evidence="1">Cytoskeleton</location>
    </subcellularLocation>
</comment>
<evidence type="ECO:0000256" key="5">
    <source>
        <dbReference type="ARBA" id="ARBA00022701"/>
    </source>
</evidence>
<feature type="region of interest" description="Disordered" evidence="11">
    <location>
        <begin position="108"/>
        <end position="168"/>
    </location>
</feature>
<feature type="domain" description="EB1 C-terminal" evidence="13">
    <location>
        <begin position="190"/>
        <end position="276"/>
    </location>
</feature>
<dbReference type="SUPFAM" id="SSF140612">
    <property type="entry name" value="EB1 dimerisation domain-like"/>
    <property type="match status" value="1"/>
</dbReference>
<dbReference type="FunFam" id="1.10.418.10:FF:000028">
    <property type="entry name" value="RP/EB family microtubule-associated protein"/>
    <property type="match status" value="1"/>
</dbReference>
<keyword evidence="6" id="KW-0498">Mitosis</keyword>
<evidence type="ECO:0000313" key="14">
    <source>
        <dbReference type="EMBL" id="PWN38447.1"/>
    </source>
</evidence>
<dbReference type="GO" id="GO:0072686">
    <property type="term" value="C:mitotic spindle"/>
    <property type="evidence" value="ECO:0007669"/>
    <property type="project" value="UniProtKB-ARBA"/>
</dbReference>
<evidence type="ECO:0000256" key="2">
    <source>
        <dbReference type="ARBA" id="ARBA00010729"/>
    </source>
</evidence>
<comment type="similarity">
    <text evidence="2">Belongs to the MAPRE family.</text>
</comment>
<feature type="compositionally biased region" description="Low complexity" evidence="11">
    <location>
        <begin position="130"/>
        <end position="168"/>
    </location>
</feature>
<evidence type="ECO:0000259" key="12">
    <source>
        <dbReference type="PROSITE" id="PS50021"/>
    </source>
</evidence>
<evidence type="ECO:0000256" key="9">
    <source>
        <dbReference type="PROSITE-ProRule" id="PRU00576"/>
    </source>
</evidence>
<evidence type="ECO:0000256" key="1">
    <source>
        <dbReference type="ARBA" id="ARBA00004245"/>
    </source>
</evidence>
<dbReference type="InterPro" id="IPR027328">
    <property type="entry name" value="MAPRE"/>
</dbReference>
<sequence>MSSRQELIQWVNDLLLLSYTKVEQLGAGAAYAQIIDSIYGNVPMSKLNFAAKQEYEYLVNYKVLQETFKRNKIDKPIPVDKLTKCKMQDNLEFLQWIKKFWDQNYPGHEYDPEGRRRGQGVAPPPIHGSTARTTASAAASSAASAPRRAPVATTAPARTKAAPAVGTTARVARTAAGTTAASRNNAANAQPGLSDEAIMALTTEMDDLKVEVQSFERERDFYFNKLRDIELMVLERLSLIAAPNDDEESLEAGGPEEVLLKQIQAVLYTTEDGFEVPEGQEPLVDEEEVF</sequence>
<reference evidence="14 15" key="1">
    <citation type="journal article" date="2018" name="Mol. Biol. Evol.">
        <title>Broad Genomic Sampling Reveals a Smut Pathogenic Ancestry of the Fungal Clade Ustilaginomycotina.</title>
        <authorList>
            <person name="Kijpornyongpan T."/>
            <person name="Mondo S.J."/>
            <person name="Barry K."/>
            <person name="Sandor L."/>
            <person name="Lee J."/>
            <person name="Lipzen A."/>
            <person name="Pangilinan J."/>
            <person name="LaButti K."/>
            <person name="Hainaut M."/>
            <person name="Henrissat B."/>
            <person name="Grigoriev I.V."/>
            <person name="Spatafora J.W."/>
            <person name="Aime M.C."/>
        </authorList>
    </citation>
    <scope>NUCLEOTIDE SEQUENCE [LARGE SCALE GENOMIC DNA]</scope>
    <source>
        <strain evidence="14 15">MCA 3882</strain>
    </source>
</reference>
<organism evidence="14 15">
    <name type="scientific">Meira miltonrushii</name>
    <dbReference type="NCBI Taxonomy" id="1280837"/>
    <lineage>
        <taxon>Eukaryota</taxon>
        <taxon>Fungi</taxon>
        <taxon>Dikarya</taxon>
        <taxon>Basidiomycota</taxon>
        <taxon>Ustilaginomycotina</taxon>
        <taxon>Exobasidiomycetes</taxon>
        <taxon>Exobasidiales</taxon>
        <taxon>Brachybasidiaceae</taxon>
        <taxon>Meira</taxon>
    </lineage>
</organism>
<evidence type="ECO:0000256" key="4">
    <source>
        <dbReference type="ARBA" id="ARBA00022618"/>
    </source>
</evidence>
<evidence type="ECO:0000256" key="7">
    <source>
        <dbReference type="ARBA" id="ARBA00023212"/>
    </source>
</evidence>
<evidence type="ECO:0000313" key="15">
    <source>
        <dbReference type="Proteomes" id="UP000245771"/>
    </source>
</evidence>
<dbReference type="PROSITE" id="PS50021">
    <property type="entry name" value="CH"/>
    <property type="match status" value="1"/>
</dbReference>
<keyword evidence="8" id="KW-0131">Cell cycle</keyword>
<dbReference type="GO" id="GO:0030473">
    <property type="term" value="P:nuclear migration along microtubule"/>
    <property type="evidence" value="ECO:0007669"/>
    <property type="project" value="UniProtKB-ARBA"/>
</dbReference>
<dbReference type="GO" id="GO:0051233">
    <property type="term" value="C:spindle midzone"/>
    <property type="evidence" value="ECO:0007669"/>
    <property type="project" value="UniProtKB-ARBA"/>
</dbReference>
<dbReference type="OrthoDB" id="2119228at2759"/>
<dbReference type="GO" id="GO:0035371">
    <property type="term" value="C:microtubule plus-end"/>
    <property type="evidence" value="ECO:0007669"/>
    <property type="project" value="UniProtKB-ARBA"/>
</dbReference>
<dbReference type="InterPro" id="IPR036133">
    <property type="entry name" value="EB1_C_sf"/>
</dbReference>
<evidence type="ECO:0000256" key="8">
    <source>
        <dbReference type="ARBA" id="ARBA00023306"/>
    </source>
</evidence>
<evidence type="ECO:0000256" key="11">
    <source>
        <dbReference type="SAM" id="MobiDB-lite"/>
    </source>
</evidence>
<keyword evidence="15" id="KW-1185">Reference proteome</keyword>
<dbReference type="Proteomes" id="UP000245771">
    <property type="component" value="Unassembled WGS sequence"/>
</dbReference>
<dbReference type="InterPro" id="IPR036872">
    <property type="entry name" value="CH_dom_sf"/>
</dbReference>
<keyword evidence="3" id="KW-0963">Cytoplasm</keyword>
<dbReference type="GO" id="GO:0051301">
    <property type="term" value="P:cell division"/>
    <property type="evidence" value="ECO:0007669"/>
    <property type="project" value="UniProtKB-KW"/>
</dbReference>
<dbReference type="GO" id="GO:0051010">
    <property type="term" value="F:microtubule plus-end binding"/>
    <property type="evidence" value="ECO:0007669"/>
    <property type="project" value="UniProtKB-ARBA"/>
</dbReference>
<keyword evidence="7" id="KW-0206">Cytoskeleton</keyword>
<accession>A0A316VLQ0</accession>
<dbReference type="InterPro" id="IPR001715">
    <property type="entry name" value="CH_dom"/>
</dbReference>
<dbReference type="Pfam" id="PF03271">
    <property type="entry name" value="EB1"/>
    <property type="match status" value="1"/>
</dbReference>
<proteinExistence type="inferred from homology"/>
<keyword evidence="4" id="KW-0132">Cell division</keyword>
<dbReference type="AlphaFoldDB" id="A0A316VLQ0"/>
<dbReference type="Gene3D" id="1.20.5.1430">
    <property type="match status" value="1"/>
</dbReference>
<evidence type="ECO:0000256" key="3">
    <source>
        <dbReference type="ARBA" id="ARBA00022490"/>
    </source>
</evidence>
<evidence type="ECO:0000259" key="13">
    <source>
        <dbReference type="PROSITE" id="PS51230"/>
    </source>
</evidence>
<name>A0A316VLQ0_9BASI</name>
<dbReference type="Gene3D" id="1.10.418.10">
    <property type="entry name" value="Calponin-like domain"/>
    <property type="match status" value="1"/>
</dbReference>
<dbReference type="PANTHER" id="PTHR10623">
    <property type="entry name" value="MICROTUBULE-ASSOCIATED PROTEIN RP/EB FAMILY MEMBER"/>
    <property type="match status" value="1"/>
</dbReference>
<dbReference type="GO" id="GO:0035372">
    <property type="term" value="P:protein localization to microtubule"/>
    <property type="evidence" value="ECO:0007669"/>
    <property type="project" value="UniProtKB-ARBA"/>
</dbReference>
<dbReference type="EMBL" id="KZ819602">
    <property type="protein sequence ID" value="PWN38447.1"/>
    <property type="molecule type" value="Genomic_DNA"/>
</dbReference>
<dbReference type="InParanoid" id="A0A316VLQ0"/>